<dbReference type="SMART" id="SM00470">
    <property type="entry name" value="ParB"/>
    <property type="match status" value="1"/>
</dbReference>
<evidence type="ECO:0000313" key="2">
    <source>
        <dbReference type="EMBL" id="MBF0939324.1"/>
    </source>
</evidence>
<dbReference type="SUPFAM" id="SSF110849">
    <property type="entry name" value="ParB/Sulfiredoxin"/>
    <property type="match status" value="1"/>
</dbReference>
<dbReference type="Proteomes" id="UP000718630">
    <property type="component" value="Unassembled WGS sequence"/>
</dbReference>
<dbReference type="GO" id="GO:0045881">
    <property type="term" value="P:positive regulation of sporulation resulting in formation of a cellular spore"/>
    <property type="evidence" value="ECO:0007669"/>
    <property type="project" value="TreeGrafter"/>
</dbReference>
<evidence type="ECO:0000313" key="3">
    <source>
        <dbReference type="Proteomes" id="UP000718630"/>
    </source>
</evidence>
<sequence>MTSRTAIGADDSQARAVAEAMLGMVDEEGHVEVAQAELARLTGQSARTLRRTLDRLRGAEWIAVLRDPSPNQPALYDLTPVLGEAAAAGLTPRREPARDDAPGGARRLTDEAAADPIGRVIPGQRWMIDPLLLQEGTNVRSDLRVGDAFVDTIAGLGVLKDIDVYPTLTGLVILDGHRRHRAAINAGLEEVPVRIVDVTDEVARIGLQITENDEHERTSAGDRARAINQLVLMGMPAAELRKRGVRAGEVTKAKSIAAASQGVADLGDEAGLGFDDLAKIADLEGDAPADIVAEAVERIRESPAQIDHALAAARDAARIREQYDAAVLELRQQGVRVITYEEFYDGYPEKNRYVWDLKDECGMGVMNHETCPGHAAFVQIRDMGGKTPIKQVMCVCMDYKEHGHFSWEDNRKRARTQNSGDRGEVVEKNRQAAQEHEVRRAWIRDVLLRRKPPKDAALLEMPVIYGQWWVSTSAQSKARDLLGVGGWEFGSPTTAGRAAKCRFAWCLALIEGGIGRDYWRLPKGEDFARLVRLHLRSLERWGYALGEGEQEFCEGIEKDTDGLCVLPAPEVLK</sequence>
<protein>
    <submittedName>
        <fullName evidence="2">ParB N-terminal domain-containing protein</fullName>
    </submittedName>
</protein>
<dbReference type="AlphaFoldDB" id="A0A929MY26"/>
<dbReference type="PANTHER" id="PTHR33375">
    <property type="entry name" value="CHROMOSOME-PARTITIONING PROTEIN PARB-RELATED"/>
    <property type="match status" value="1"/>
</dbReference>
<organism evidence="2 3">
    <name type="scientific">Schaalia georgiae</name>
    <dbReference type="NCBI Taxonomy" id="52768"/>
    <lineage>
        <taxon>Bacteria</taxon>
        <taxon>Bacillati</taxon>
        <taxon>Actinomycetota</taxon>
        <taxon>Actinomycetes</taxon>
        <taxon>Actinomycetales</taxon>
        <taxon>Actinomycetaceae</taxon>
        <taxon>Schaalia</taxon>
    </lineage>
</organism>
<gene>
    <name evidence="2" type="ORF">HXK03_00395</name>
</gene>
<dbReference type="InterPro" id="IPR036086">
    <property type="entry name" value="ParB/Sulfiredoxin_sf"/>
</dbReference>
<dbReference type="GO" id="GO:0007059">
    <property type="term" value="P:chromosome segregation"/>
    <property type="evidence" value="ECO:0007669"/>
    <property type="project" value="TreeGrafter"/>
</dbReference>
<dbReference type="Pfam" id="PF02195">
    <property type="entry name" value="ParB_N"/>
    <property type="match status" value="1"/>
</dbReference>
<comment type="caution">
    <text evidence="2">The sequence shown here is derived from an EMBL/GenBank/DDBJ whole genome shotgun (WGS) entry which is preliminary data.</text>
</comment>
<dbReference type="GO" id="GO:0005694">
    <property type="term" value="C:chromosome"/>
    <property type="evidence" value="ECO:0007669"/>
    <property type="project" value="TreeGrafter"/>
</dbReference>
<feature type="domain" description="ParB-like N-terminal" evidence="1">
    <location>
        <begin position="126"/>
        <end position="213"/>
    </location>
</feature>
<dbReference type="Gene3D" id="3.90.1530.10">
    <property type="entry name" value="Conserved hypothetical protein from pyrococcus furiosus pfu- 392566-001, ParB domain"/>
    <property type="match status" value="1"/>
</dbReference>
<dbReference type="InterPro" id="IPR003115">
    <property type="entry name" value="ParB_N"/>
</dbReference>
<name>A0A929MY26_9ACTO</name>
<dbReference type="SUPFAM" id="SSF46785">
    <property type="entry name" value="Winged helix' DNA-binding domain"/>
    <property type="match status" value="1"/>
</dbReference>
<dbReference type="InterPro" id="IPR036390">
    <property type="entry name" value="WH_DNA-bd_sf"/>
</dbReference>
<dbReference type="PANTHER" id="PTHR33375:SF1">
    <property type="entry name" value="CHROMOSOME-PARTITIONING PROTEIN PARB-RELATED"/>
    <property type="match status" value="1"/>
</dbReference>
<dbReference type="EMBL" id="JABZFZ010000009">
    <property type="protein sequence ID" value="MBF0939324.1"/>
    <property type="molecule type" value="Genomic_DNA"/>
</dbReference>
<proteinExistence type="predicted"/>
<reference evidence="2" key="1">
    <citation type="submission" date="2020-04" db="EMBL/GenBank/DDBJ databases">
        <title>Deep metagenomics examines the oral microbiome during advanced dental caries in children, revealing novel taxa and co-occurrences with host molecules.</title>
        <authorList>
            <person name="Baker J.L."/>
            <person name="Morton J.T."/>
            <person name="Dinis M."/>
            <person name="Alvarez R."/>
            <person name="Tran N.C."/>
            <person name="Knight R."/>
            <person name="Edlund A."/>
        </authorList>
    </citation>
    <scope>NUCLEOTIDE SEQUENCE</scope>
    <source>
        <strain evidence="2">JCVI_32_bin.64</strain>
    </source>
</reference>
<accession>A0A929MY26</accession>
<evidence type="ECO:0000259" key="1">
    <source>
        <dbReference type="SMART" id="SM00470"/>
    </source>
</evidence>
<dbReference type="InterPro" id="IPR050336">
    <property type="entry name" value="Chromosome_partition/occlusion"/>
</dbReference>